<feature type="binding site" evidence="8">
    <location>
        <position position="246"/>
    </location>
    <ligand>
        <name>Mg(2+)</name>
        <dbReference type="ChEBI" id="CHEBI:18420"/>
    </ligand>
</feature>
<comment type="catalytic activity">
    <reaction evidence="8">
        <text>L-histidyl-[protein] + UTP = N(tele)-(5'-uridylyl)-L-histidyl-[protein] + diphosphate</text>
        <dbReference type="Rhea" id="RHEA:83891"/>
        <dbReference type="Rhea" id="RHEA-COMP:9745"/>
        <dbReference type="Rhea" id="RHEA-COMP:20239"/>
        <dbReference type="ChEBI" id="CHEBI:29979"/>
        <dbReference type="ChEBI" id="CHEBI:33019"/>
        <dbReference type="ChEBI" id="CHEBI:46398"/>
        <dbReference type="ChEBI" id="CHEBI:233474"/>
    </reaction>
</comment>
<dbReference type="InterPro" id="IPR003846">
    <property type="entry name" value="SelO"/>
</dbReference>
<dbReference type="GO" id="GO:0030145">
    <property type="term" value="F:manganese ion binding"/>
    <property type="evidence" value="ECO:0007669"/>
    <property type="project" value="UniProtKB-UniRule"/>
</dbReference>
<organism evidence="9 10">
    <name type="scientific">Opacimonas viscosa</name>
    <dbReference type="NCBI Taxonomy" id="2961944"/>
    <lineage>
        <taxon>Bacteria</taxon>
        <taxon>Pseudomonadati</taxon>
        <taxon>Pseudomonadota</taxon>
        <taxon>Gammaproteobacteria</taxon>
        <taxon>Alteromonadales</taxon>
        <taxon>Alteromonadaceae</taxon>
        <taxon>Opacimonas</taxon>
    </lineage>
</organism>
<feature type="binding site" evidence="8">
    <location>
        <position position="237"/>
    </location>
    <ligand>
        <name>Mg(2+)</name>
        <dbReference type="ChEBI" id="CHEBI:18420"/>
    </ligand>
</feature>
<evidence type="ECO:0000313" key="9">
    <source>
        <dbReference type="EMBL" id="MCP3428222.1"/>
    </source>
</evidence>
<comment type="caution">
    <text evidence="9">The sequence shown here is derived from an EMBL/GenBank/DDBJ whole genome shotgun (WGS) entry which is preliminary data.</text>
</comment>
<evidence type="ECO:0000256" key="6">
    <source>
        <dbReference type="ARBA" id="ARBA00022840"/>
    </source>
</evidence>
<gene>
    <name evidence="8" type="primary">ydiU</name>
    <name evidence="8" type="synonym">selO</name>
    <name evidence="9" type="ORF">NLF92_04610</name>
</gene>
<keyword evidence="5 8" id="KW-0547">Nucleotide-binding</keyword>
<keyword evidence="4 8" id="KW-0479">Metal-binding</keyword>
<feature type="binding site" evidence="8">
    <location>
        <position position="110"/>
    </location>
    <ligand>
        <name>ATP</name>
        <dbReference type="ChEBI" id="CHEBI:30616"/>
    </ligand>
</feature>
<dbReference type="AlphaFoldDB" id="A0AA41X1M3"/>
<keyword evidence="6 8" id="KW-0067">ATP-binding</keyword>
<name>A0AA41X1M3_9ALTE</name>
<dbReference type="GO" id="GO:0000287">
    <property type="term" value="F:magnesium ion binding"/>
    <property type="evidence" value="ECO:0007669"/>
    <property type="project" value="UniProtKB-UniRule"/>
</dbReference>
<evidence type="ECO:0000256" key="5">
    <source>
        <dbReference type="ARBA" id="ARBA00022741"/>
    </source>
</evidence>
<evidence type="ECO:0000256" key="4">
    <source>
        <dbReference type="ARBA" id="ARBA00022723"/>
    </source>
</evidence>
<comment type="catalytic activity">
    <reaction evidence="8">
        <text>L-threonyl-[protein] + ATP = 3-O-(5'-adenylyl)-L-threonyl-[protein] + diphosphate</text>
        <dbReference type="Rhea" id="RHEA:54292"/>
        <dbReference type="Rhea" id="RHEA-COMP:11060"/>
        <dbReference type="Rhea" id="RHEA-COMP:13847"/>
        <dbReference type="ChEBI" id="CHEBI:30013"/>
        <dbReference type="ChEBI" id="CHEBI:30616"/>
        <dbReference type="ChEBI" id="CHEBI:33019"/>
        <dbReference type="ChEBI" id="CHEBI:138113"/>
        <dbReference type="EC" id="2.7.7.108"/>
    </reaction>
</comment>
<comment type="cofactor">
    <cofactor evidence="8">
        <name>Mg(2+)</name>
        <dbReference type="ChEBI" id="CHEBI:18420"/>
    </cofactor>
    <cofactor evidence="8">
        <name>Mn(2+)</name>
        <dbReference type="ChEBI" id="CHEBI:29035"/>
    </cofactor>
</comment>
<feature type="binding site" evidence="8">
    <location>
        <position position="76"/>
    </location>
    <ligand>
        <name>ATP</name>
        <dbReference type="ChEBI" id="CHEBI:30616"/>
    </ligand>
</feature>
<sequence length="470" mass="53098">MAECATQIIPTPLYSPKLVTVNHELWQGLGLPEAWLDEDNLVRQLFSADTPLTKLSIAQKYGGHQFGQWNPMLGDGRGLLLAEVIGADGAKHDLHLKGAGPTPYSRHADGRAVLRSTIREYLASEAMHHLGIPTSRALCLFTTDEPVYREQQERAAMMIRTAPSHLRFGHFEYYHHSNEPEKLDKLFAYAFKHHFPQARQAENPHLAMLQEITSSTAKMIAKWQAYGFNHGVMNTDNMSIHGITFDYGPYAFLDDFEPHYICNRSDHQGRYRFSAQPSIGLWNLNALGQAFRRYADIPSITGVLESFEETLIAHYHELMLRRLGFSEKTTEALACITEFTLLLQTTKHDYHLAFRELCGHQSWAQMHEVRDLHLDIESFDKWFTNYQSAINAQNISFVDLQSRLTKENPAVVLRNHHAQNVIEAAEAGDFEPFNAYLAALSTPFSEPVSAPRFATAPDADVKGIALSCSS</sequence>
<protein>
    <recommendedName>
        <fullName evidence="8">Protein nucleotidyltransferase YdiU</fullName>
        <ecNumber evidence="8">2.7.7.-</ecNumber>
    </recommendedName>
    <alternativeName>
        <fullName evidence="8">Protein adenylyltransferase YdiU</fullName>
        <ecNumber evidence="8">2.7.7.108</ecNumber>
    </alternativeName>
    <alternativeName>
        <fullName evidence="8">Protein uridylyltransferase YdiU</fullName>
        <ecNumber evidence="8">2.7.7.-</ecNumber>
    </alternativeName>
</protein>
<evidence type="ECO:0000256" key="2">
    <source>
        <dbReference type="ARBA" id="ARBA00022679"/>
    </source>
</evidence>
<accession>A0AA41X1M3</accession>
<dbReference type="GO" id="GO:0070733">
    <property type="term" value="F:AMPylase activity"/>
    <property type="evidence" value="ECO:0007669"/>
    <property type="project" value="UniProtKB-EC"/>
</dbReference>
<dbReference type="RefSeq" id="WP_254099340.1">
    <property type="nucleotide sequence ID" value="NZ_JANATA010000005.1"/>
</dbReference>
<comment type="catalytic activity">
    <reaction evidence="8">
        <text>L-seryl-[protein] + UTP = O-(5'-uridylyl)-L-seryl-[protein] + diphosphate</text>
        <dbReference type="Rhea" id="RHEA:64604"/>
        <dbReference type="Rhea" id="RHEA-COMP:9863"/>
        <dbReference type="Rhea" id="RHEA-COMP:16635"/>
        <dbReference type="ChEBI" id="CHEBI:29999"/>
        <dbReference type="ChEBI" id="CHEBI:33019"/>
        <dbReference type="ChEBI" id="CHEBI:46398"/>
        <dbReference type="ChEBI" id="CHEBI:156051"/>
    </reaction>
</comment>
<dbReference type="HAMAP" id="MF_00692">
    <property type="entry name" value="SelO"/>
    <property type="match status" value="1"/>
</dbReference>
<evidence type="ECO:0000256" key="7">
    <source>
        <dbReference type="ARBA" id="ARBA00022842"/>
    </source>
</evidence>
<dbReference type="EC" id="2.7.7.108" evidence="8"/>
<feature type="binding site" evidence="8">
    <location>
        <position position="109"/>
    </location>
    <ligand>
        <name>ATP</name>
        <dbReference type="ChEBI" id="CHEBI:30616"/>
    </ligand>
</feature>
<reference evidence="9" key="1">
    <citation type="submission" date="2022-07" db="EMBL/GenBank/DDBJ databases">
        <title>Characterization of the Novel Bacterium Alteromonas immobilis LMIT006 and Alteromonas gregis LMIT007.</title>
        <authorList>
            <person name="Lin X."/>
        </authorList>
    </citation>
    <scope>NUCLEOTIDE SEQUENCE</scope>
    <source>
        <strain evidence="9">LMIT007</strain>
    </source>
</reference>
<dbReference type="PANTHER" id="PTHR32057">
    <property type="entry name" value="PROTEIN ADENYLYLTRANSFERASE SELO, MITOCHONDRIAL"/>
    <property type="match status" value="1"/>
</dbReference>
<evidence type="ECO:0000313" key="10">
    <source>
        <dbReference type="Proteomes" id="UP001165413"/>
    </source>
</evidence>
<keyword evidence="3 8" id="KW-0548">Nucleotidyltransferase</keyword>
<feature type="binding site" evidence="8">
    <location>
        <position position="167"/>
    </location>
    <ligand>
        <name>ATP</name>
        <dbReference type="ChEBI" id="CHEBI:30616"/>
    </ligand>
</feature>
<evidence type="ECO:0000256" key="8">
    <source>
        <dbReference type="HAMAP-Rule" id="MF_00692"/>
    </source>
</evidence>
<comment type="similarity">
    <text evidence="1 8">Belongs to the SELO family.</text>
</comment>
<comment type="function">
    <text evidence="8">Nucleotidyltransferase involved in the post-translational modification of proteins. It can catalyze the addition of adenosine monophosphate (AMP) or uridine monophosphate (UMP) to a protein, resulting in modifications known as AMPylation and UMPylation.</text>
</comment>
<dbReference type="NCBIfam" id="NF000658">
    <property type="entry name" value="PRK00029.1"/>
    <property type="match status" value="1"/>
</dbReference>
<dbReference type="EC" id="2.7.7.-" evidence="8"/>
<keyword evidence="2 8" id="KW-0808">Transferase</keyword>
<comment type="catalytic activity">
    <reaction evidence="8">
        <text>L-tyrosyl-[protein] + ATP = O-(5'-adenylyl)-L-tyrosyl-[protein] + diphosphate</text>
        <dbReference type="Rhea" id="RHEA:54288"/>
        <dbReference type="Rhea" id="RHEA-COMP:10136"/>
        <dbReference type="Rhea" id="RHEA-COMP:13846"/>
        <dbReference type="ChEBI" id="CHEBI:30616"/>
        <dbReference type="ChEBI" id="CHEBI:33019"/>
        <dbReference type="ChEBI" id="CHEBI:46858"/>
        <dbReference type="ChEBI" id="CHEBI:83624"/>
        <dbReference type="EC" id="2.7.7.108"/>
    </reaction>
</comment>
<comment type="catalytic activity">
    <reaction evidence="8">
        <text>L-seryl-[protein] + ATP = 3-O-(5'-adenylyl)-L-seryl-[protein] + diphosphate</text>
        <dbReference type="Rhea" id="RHEA:58120"/>
        <dbReference type="Rhea" id="RHEA-COMP:9863"/>
        <dbReference type="Rhea" id="RHEA-COMP:15073"/>
        <dbReference type="ChEBI" id="CHEBI:29999"/>
        <dbReference type="ChEBI" id="CHEBI:30616"/>
        <dbReference type="ChEBI" id="CHEBI:33019"/>
        <dbReference type="ChEBI" id="CHEBI:142516"/>
        <dbReference type="EC" id="2.7.7.108"/>
    </reaction>
</comment>
<dbReference type="Pfam" id="PF02696">
    <property type="entry name" value="SelO"/>
    <property type="match status" value="1"/>
</dbReference>
<feature type="binding site" evidence="8">
    <location>
        <position position="246"/>
    </location>
    <ligand>
        <name>ATP</name>
        <dbReference type="ChEBI" id="CHEBI:30616"/>
    </ligand>
</feature>
<keyword evidence="8" id="KW-0464">Manganese</keyword>
<dbReference type="Proteomes" id="UP001165413">
    <property type="component" value="Unassembled WGS sequence"/>
</dbReference>
<feature type="binding site" evidence="8">
    <location>
        <position position="77"/>
    </location>
    <ligand>
        <name>ATP</name>
        <dbReference type="ChEBI" id="CHEBI:30616"/>
    </ligand>
</feature>
<evidence type="ECO:0000256" key="3">
    <source>
        <dbReference type="ARBA" id="ARBA00022695"/>
    </source>
</evidence>
<dbReference type="PANTHER" id="PTHR32057:SF14">
    <property type="entry name" value="PROTEIN ADENYLYLTRANSFERASE SELO, MITOCHONDRIAL"/>
    <property type="match status" value="1"/>
</dbReference>
<feature type="binding site" evidence="8">
    <location>
        <position position="97"/>
    </location>
    <ligand>
        <name>ATP</name>
        <dbReference type="ChEBI" id="CHEBI:30616"/>
    </ligand>
</feature>
<comment type="catalytic activity">
    <reaction evidence="8">
        <text>L-tyrosyl-[protein] + UTP = O-(5'-uridylyl)-L-tyrosyl-[protein] + diphosphate</text>
        <dbReference type="Rhea" id="RHEA:83887"/>
        <dbReference type="Rhea" id="RHEA-COMP:10136"/>
        <dbReference type="Rhea" id="RHEA-COMP:20238"/>
        <dbReference type="ChEBI" id="CHEBI:33019"/>
        <dbReference type="ChEBI" id="CHEBI:46398"/>
        <dbReference type="ChEBI" id="CHEBI:46858"/>
        <dbReference type="ChEBI" id="CHEBI:90602"/>
    </reaction>
</comment>
<keyword evidence="7 8" id="KW-0460">Magnesium</keyword>
<keyword evidence="10" id="KW-1185">Reference proteome</keyword>
<dbReference type="GO" id="GO:0005524">
    <property type="term" value="F:ATP binding"/>
    <property type="evidence" value="ECO:0007669"/>
    <property type="project" value="UniProtKB-UniRule"/>
</dbReference>
<proteinExistence type="inferred from homology"/>
<evidence type="ECO:0000256" key="1">
    <source>
        <dbReference type="ARBA" id="ARBA00009747"/>
    </source>
</evidence>
<feature type="active site" description="Proton acceptor" evidence="8">
    <location>
        <position position="236"/>
    </location>
</feature>
<feature type="binding site" evidence="8">
    <location>
        <position position="74"/>
    </location>
    <ligand>
        <name>ATP</name>
        <dbReference type="ChEBI" id="CHEBI:30616"/>
    </ligand>
</feature>
<dbReference type="EMBL" id="JANATA010000005">
    <property type="protein sequence ID" value="MCP3428222.1"/>
    <property type="molecule type" value="Genomic_DNA"/>
</dbReference>
<feature type="binding site" evidence="8">
    <location>
        <position position="160"/>
    </location>
    <ligand>
        <name>ATP</name>
        <dbReference type="ChEBI" id="CHEBI:30616"/>
    </ligand>
</feature>